<dbReference type="Proteomes" id="UP001281761">
    <property type="component" value="Unassembled WGS sequence"/>
</dbReference>
<gene>
    <name evidence="2" type="ORF">BLNAU_16637</name>
</gene>
<accession>A0ABQ9X883</accession>
<evidence type="ECO:0000313" key="2">
    <source>
        <dbReference type="EMBL" id="KAK2948472.1"/>
    </source>
</evidence>
<feature type="region of interest" description="Disordered" evidence="1">
    <location>
        <begin position="16"/>
        <end position="48"/>
    </location>
</feature>
<dbReference type="EMBL" id="JARBJD010000176">
    <property type="protein sequence ID" value="KAK2948472.1"/>
    <property type="molecule type" value="Genomic_DNA"/>
</dbReference>
<name>A0ABQ9X883_9EUKA</name>
<sequence>MQALRLDSLQDTVPVRRGRSIGSGEEEAEVLLGESEGRDGEGVERRDSDDNWIQHGHRLKLDRRCNVQFTLASLSGGLLTQHSSGEQHIAVHPLEGMHGNSVFLPRTSAKAFTHTDNFRQGLHTLDSRSLRV</sequence>
<feature type="compositionally biased region" description="Basic and acidic residues" evidence="1">
    <location>
        <begin position="35"/>
        <end position="48"/>
    </location>
</feature>
<proteinExistence type="predicted"/>
<keyword evidence="3" id="KW-1185">Reference proteome</keyword>
<evidence type="ECO:0000313" key="3">
    <source>
        <dbReference type="Proteomes" id="UP001281761"/>
    </source>
</evidence>
<comment type="caution">
    <text evidence="2">The sequence shown here is derived from an EMBL/GenBank/DDBJ whole genome shotgun (WGS) entry which is preliminary data.</text>
</comment>
<reference evidence="2 3" key="1">
    <citation type="journal article" date="2022" name="bioRxiv">
        <title>Genomics of Preaxostyla Flagellates Illuminates Evolutionary Transitions and the Path Towards Mitochondrial Loss.</title>
        <authorList>
            <person name="Novak L.V.F."/>
            <person name="Treitli S.C."/>
            <person name="Pyrih J."/>
            <person name="Halakuc P."/>
            <person name="Pipaliya S.V."/>
            <person name="Vacek V."/>
            <person name="Brzon O."/>
            <person name="Soukal P."/>
            <person name="Eme L."/>
            <person name="Dacks J.B."/>
            <person name="Karnkowska A."/>
            <person name="Elias M."/>
            <person name="Hampl V."/>
        </authorList>
    </citation>
    <scope>NUCLEOTIDE SEQUENCE [LARGE SCALE GENOMIC DNA]</scope>
    <source>
        <strain evidence="2">NAU3</strain>
        <tissue evidence="2">Gut</tissue>
    </source>
</reference>
<protein>
    <submittedName>
        <fullName evidence="2">Uncharacterized protein</fullName>
    </submittedName>
</protein>
<evidence type="ECO:0000256" key="1">
    <source>
        <dbReference type="SAM" id="MobiDB-lite"/>
    </source>
</evidence>
<organism evidence="2 3">
    <name type="scientific">Blattamonas nauphoetae</name>
    <dbReference type="NCBI Taxonomy" id="2049346"/>
    <lineage>
        <taxon>Eukaryota</taxon>
        <taxon>Metamonada</taxon>
        <taxon>Preaxostyla</taxon>
        <taxon>Oxymonadida</taxon>
        <taxon>Blattamonas</taxon>
    </lineage>
</organism>